<keyword evidence="3" id="KW-1185">Reference proteome</keyword>
<dbReference type="AlphaFoldDB" id="A0A086SUP0"/>
<dbReference type="HOGENOM" id="CLU_1776903_0_0_1"/>
<protein>
    <submittedName>
        <fullName evidence="2">Uncharacterized protein</fullName>
    </submittedName>
</protein>
<organism evidence="2 3">
    <name type="scientific">Hapsidospora chrysogenum (strain ATCC 11550 / CBS 779.69 / DSM 880 / IAM 14645 / JCM 23072 / IMI 49137)</name>
    <name type="common">Acremonium chrysogenum</name>
    <dbReference type="NCBI Taxonomy" id="857340"/>
    <lineage>
        <taxon>Eukaryota</taxon>
        <taxon>Fungi</taxon>
        <taxon>Dikarya</taxon>
        <taxon>Ascomycota</taxon>
        <taxon>Pezizomycotina</taxon>
        <taxon>Sordariomycetes</taxon>
        <taxon>Hypocreomycetidae</taxon>
        <taxon>Hypocreales</taxon>
        <taxon>Bionectriaceae</taxon>
        <taxon>Hapsidospora</taxon>
    </lineage>
</organism>
<proteinExistence type="predicted"/>
<dbReference type="Proteomes" id="UP000029964">
    <property type="component" value="Unassembled WGS sequence"/>
</dbReference>
<dbReference type="EMBL" id="JPKY01000164">
    <property type="protein sequence ID" value="KFH40822.1"/>
    <property type="molecule type" value="Genomic_DNA"/>
</dbReference>
<evidence type="ECO:0000313" key="2">
    <source>
        <dbReference type="EMBL" id="KFH40822.1"/>
    </source>
</evidence>
<feature type="region of interest" description="Disordered" evidence="1">
    <location>
        <begin position="56"/>
        <end position="80"/>
    </location>
</feature>
<gene>
    <name evidence="2" type="ORF">ACRE_084820</name>
</gene>
<reference evidence="3" key="1">
    <citation type="journal article" date="2014" name="Genome Announc.">
        <title>Genome sequence and annotation of Acremonium chrysogenum, producer of the beta-lactam antibiotic cephalosporin C.</title>
        <authorList>
            <person name="Terfehr D."/>
            <person name="Dahlmann T.A."/>
            <person name="Specht T."/>
            <person name="Zadra I."/>
            <person name="Kuernsteiner H."/>
            <person name="Kueck U."/>
        </authorList>
    </citation>
    <scope>NUCLEOTIDE SEQUENCE [LARGE SCALE GENOMIC DNA]</scope>
    <source>
        <strain evidence="3">ATCC 11550 / CBS 779.69 / DSM 880 / IAM 14645 / JCM 23072 / IMI 49137</strain>
    </source>
</reference>
<evidence type="ECO:0000313" key="3">
    <source>
        <dbReference type="Proteomes" id="UP000029964"/>
    </source>
</evidence>
<name>A0A086SUP0_HAPC1</name>
<evidence type="ECO:0000256" key="1">
    <source>
        <dbReference type="SAM" id="MobiDB-lite"/>
    </source>
</evidence>
<comment type="caution">
    <text evidence="2">The sequence shown here is derived from an EMBL/GenBank/DDBJ whole genome shotgun (WGS) entry which is preliminary data.</text>
</comment>
<sequence>MGRNMKPDPFAHPPTPDTVVWRRISKLHIVLTMQNIKSARVPASDDCHCSSVRRMGGTAEDRHVEPPGLAPSRGNKEPKGVFTLGRLSKRVSRSGPVYQATCSGSPSLCLRSTGTAMTCQGRRSDYSAKQAGRNDLILKHRLSFFC</sequence>
<accession>A0A086SUP0</accession>